<dbReference type="SUPFAM" id="SSF161098">
    <property type="entry name" value="MetI-like"/>
    <property type="match status" value="1"/>
</dbReference>
<dbReference type="STRING" id="314271.RB2654_06614"/>
<keyword evidence="4 7" id="KW-0812">Transmembrane</keyword>
<keyword evidence="2 7" id="KW-0813">Transport</keyword>
<dbReference type="PANTHER" id="PTHR30151:SF0">
    <property type="entry name" value="ABC TRANSPORTER PERMEASE PROTEIN MJ0413-RELATED"/>
    <property type="match status" value="1"/>
</dbReference>
<dbReference type="Gene3D" id="1.10.3720.10">
    <property type="entry name" value="MetI-like"/>
    <property type="match status" value="1"/>
</dbReference>
<dbReference type="InterPro" id="IPR000515">
    <property type="entry name" value="MetI-like"/>
</dbReference>
<evidence type="ECO:0000256" key="5">
    <source>
        <dbReference type="ARBA" id="ARBA00022989"/>
    </source>
</evidence>
<dbReference type="AlphaFoldDB" id="A3VFY5"/>
<keyword evidence="3" id="KW-1003">Cell membrane</keyword>
<comment type="similarity">
    <text evidence="7">Belongs to the binding-protein-dependent transport system permease family.</text>
</comment>
<dbReference type="CDD" id="cd06261">
    <property type="entry name" value="TM_PBP2"/>
    <property type="match status" value="1"/>
</dbReference>
<feature type="transmembrane region" description="Helical" evidence="7">
    <location>
        <begin position="85"/>
        <end position="102"/>
    </location>
</feature>
<feature type="transmembrane region" description="Helical" evidence="7">
    <location>
        <begin position="164"/>
        <end position="183"/>
    </location>
</feature>
<dbReference type="PANTHER" id="PTHR30151">
    <property type="entry name" value="ALKANE SULFONATE ABC TRANSPORTER-RELATED, MEMBRANE SUBUNIT"/>
    <property type="match status" value="1"/>
</dbReference>
<dbReference type="EMBL" id="AAMT01000007">
    <property type="protein sequence ID" value="EAQ12761.1"/>
    <property type="molecule type" value="Genomic_DNA"/>
</dbReference>
<gene>
    <name evidence="9" type="ORF">RB2654_06614</name>
</gene>
<keyword evidence="10" id="KW-1185">Reference proteome</keyword>
<evidence type="ECO:0000256" key="4">
    <source>
        <dbReference type="ARBA" id="ARBA00022692"/>
    </source>
</evidence>
<keyword evidence="6 7" id="KW-0472">Membrane</keyword>
<comment type="subcellular location">
    <subcellularLocation>
        <location evidence="1 7">Cell membrane</location>
        <topology evidence="1 7">Multi-pass membrane protein</topology>
    </subcellularLocation>
</comment>
<dbReference type="HOGENOM" id="CLU_046113_1_3_5"/>
<dbReference type="GO" id="GO:0055085">
    <property type="term" value="P:transmembrane transport"/>
    <property type="evidence" value="ECO:0007669"/>
    <property type="project" value="InterPro"/>
</dbReference>
<feature type="transmembrane region" description="Helical" evidence="7">
    <location>
        <begin position="50"/>
        <end position="73"/>
    </location>
</feature>
<protein>
    <submittedName>
        <fullName evidence="9">Putative ABC transporter membrane protein</fullName>
    </submittedName>
</protein>
<feature type="transmembrane region" description="Helical" evidence="7">
    <location>
        <begin position="139"/>
        <end position="158"/>
    </location>
</feature>
<dbReference type="Proteomes" id="UP000002931">
    <property type="component" value="Unassembled WGS sequence"/>
</dbReference>
<evidence type="ECO:0000256" key="2">
    <source>
        <dbReference type="ARBA" id="ARBA00022448"/>
    </source>
</evidence>
<evidence type="ECO:0000313" key="9">
    <source>
        <dbReference type="EMBL" id="EAQ12761.1"/>
    </source>
</evidence>
<reference evidence="9 10" key="1">
    <citation type="journal article" date="2010" name="J. Bacteriol.">
        <title>Genome sequences of Pelagibaca bermudensis HTCC2601T and Maritimibacter alkaliphilus HTCC2654T, the type strains of two marine Roseobacter genera.</title>
        <authorList>
            <person name="Thrash J.C."/>
            <person name="Cho J.C."/>
            <person name="Ferriera S."/>
            <person name="Johnson J."/>
            <person name="Vergin K.L."/>
            <person name="Giovannoni S.J."/>
        </authorList>
    </citation>
    <scope>NUCLEOTIDE SEQUENCE [LARGE SCALE GENOMIC DNA]</scope>
    <source>
        <strain evidence="9 10">HTCC2654</strain>
    </source>
</reference>
<feature type="transmembrane region" description="Helical" evidence="7">
    <location>
        <begin position="204"/>
        <end position="225"/>
    </location>
</feature>
<dbReference type="PROSITE" id="PS50928">
    <property type="entry name" value="ABC_TM1"/>
    <property type="match status" value="1"/>
</dbReference>
<evidence type="ECO:0000256" key="3">
    <source>
        <dbReference type="ARBA" id="ARBA00022475"/>
    </source>
</evidence>
<evidence type="ECO:0000313" key="10">
    <source>
        <dbReference type="Proteomes" id="UP000002931"/>
    </source>
</evidence>
<evidence type="ECO:0000256" key="7">
    <source>
        <dbReference type="RuleBase" id="RU363032"/>
    </source>
</evidence>
<dbReference type="eggNOG" id="COG0600">
    <property type="taxonomic scope" value="Bacteria"/>
</dbReference>
<dbReference type="GO" id="GO:0005886">
    <property type="term" value="C:plasma membrane"/>
    <property type="evidence" value="ECO:0007669"/>
    <property type="project" value="UniProtKB-SubCell"/>
</dbReference>
<dbReference type="Pfam" id="PF00528">
    <property type="entry name" value="BPD_transp_1"/>
    <property type="match status" value="1"/>
</dbReference>
<organism evidence="9 10">
    <name type="scientific">Maritimibacter alkaliphilus HTCC2654</name>
    <dbReference type="NCBI Taxonomy" id="314271"/>
    <lineage>
        <taxon>Bacteria</taxon>
        <taxon>Pseudomonadati</taxon>
        <taxon>Pseudomonadota</taxon>
        <taxon>Alphaproteobacteria</taxon>
        <taxon>Rhodobacterales</taxon>
        <taxon>Roseobacteraceae</taxon>
        <taxon>Maritimibacter</taxon>
    </lineage>
</organism>
<proteinExistence type="inferred from homology"/>
<feature type="transmembrane region" description="Helical" evidence="7">
    <location>
        <begin position="108"/>
        <end position="127"/>
    </location>
</feature>
<sequence>MIFVWALGSVTGVFNPDVLPPVPDVAREMVALWSTPAFKGALWATLRDGFLGAVAAAVVAIPLGLLIGIFPAFELSTRKILDFGRAFPVVALLPLFVLIIGANSQMKVLAIAIACFFPILVQTVYGARRLDPTILDTVRIFRIPFGLRFFRVILPSALPYIATGLRIATTVSILVAVGTEVILPIDGLGYQINLSRIANRVPEAFAYVIYAGLLGVLLTLGWELLEKRLLPWHLER</sequence>
<name>A3VFY5_9RHOB</name>
<keyword evidence="5 7" id="KW-1133">Transmembrane helix</keyword>
<dbReference type="InterPro" id="IPR035906">
    <property type="entry name" value="MetI-like_sf"/>
</dbReference>
<evidence type="ECO:0000256" key="1">
    <source>
        <dbReference type="ARBA" id="ARBA00004651"/>
    </source>
</evidence>
<evidence type="ECO:0000259" key="8">
    <source>
        <dbReference type="PROSITE" id="PS50928"/>
    </source>
</evidence>
<comment type="caution">
    <text evidence="9">The sequence shown here is derived from an EMBL/GenBank/DDBJ whole genome shotgun (WGS) entry which is preliminary data.</text>
</comment>
<feature type="domain" description="ABC transmembrane type-1" evidence="8">
    <location>
        <begin position="46"/>
        <end position="226"/>
    </location>
</feature>
<accession>A3VFY5</accession>
<evidence type="ECO:0000256" key="6">
    <source>
        <dbReference type="ARBA" id="ARBA00023136"/>
    </source>
</evidence>